<protein>
    <submittedName>
        <fullName evidence="1">Glutaminyl-peptide cyclotransferase</fullName>
    </submittedName>
</protein>
<dbReference type="PANTHER" id="PTHR31270">
    <property type="entry name" value="GLUTAMINYL-PEPTIDE CYCLOTRANSFERASE"/>
    <property type="match status" value="1"/>
</dbReference>
<reference evidence="1 2" key="1">
    <citation type="submission" date="2019-07" db="EMBL/GenBank/DDBJ databases">
        <title>Thalassofilum flectens gen. nov., sp. nov., a novel moderate thermophilic anaerobe from a shallow sea hot spring in Kunashir Island (Russia), representing a new family in the order Bacteroidales, and proposal of Thalassofilacea fam. nov.</title>
        <authorList>
            <person name="Kochetkova T.V."/>
            <person name="Podosokorskaya O.A."/>
            <person name="Novikov A."/>
            <person name="Elcheninov A.G."/>
            <person name="Toshchakov S.V."/>
            <person name="Kublanov I.V."/>
        </authorList>
    </citation>
    <scope>NUCLEOTIDE SEQUENCE [LARGE SCALE GENOMIC DNA]</scope>
    <source>
        <strain evidence="1 2">38-H</strain>
    </source>
</reference>
<proteinExistence type="predicted"/>
<dbReference type="EMBL" id="CP041345">
    <property type="protein sequence ID" value="QKG78862.1"/>
    <property type="molecule type" value="Genomic_DNA"/>
</dbReference>
<name>A0A7D4C7A2_9BACT</name>
<dbReference type="GO" id="GO:0016603">
    <property type="term" value="F:glutaminyl-peptide cyclotransferase activity"/>
    <property type="evidence" value="ECO:0007669"/>
    <property type="project" value="InterPro"/>
</dbReference>
<dbReference type="AlphaFoldDB" id="A0A7D4C7A2"/>
<dbReference type="Proteomes" id="UP000500961">
    <property type="component" value="Chromosome"/>
</dbReference>
<dbReference type="PROSITE" id="PS51257">
    <property type="entry name" value="PROKAR_LIPOPROTEIN"/>
    <property type="match status" value="1"/>
</dbReference>
<sequence>MTMNKIIILTLFLAASCTTNTSKEKNNTTSTPASKPLQLIRFDSPTSGDVFTAGQDIKIDLALIDTIQPDSIVLFKNNTRWLKTNKLSVTLKTEKGHPGTLMVNAIAWKNGRSQSASISLKLKSDITPQEYTYKVIKTYPHDPNAYTQGLIFHNGFLYEGTGQQGASTLRKVELETGKVIQSLNLSREYFGEGIAMLNDKIYQLTWTNGVGFVYDAATFKTLHTFGYSTQGWGLTTNGNELIMSDGSHIIYFMEPNGFSETHRIEVYDDNGPVKMLNELEYINGKIYANIYLTDDIIIINPESGAVEGRIDMRNLLKPNQRTGNEDVLNGIAYDPENNRIFVTGKLWSKLFQVEFIKKE</sequence>
<evidence type="ECO:0000313" key="1">
    <source>
        <dbReference type="EMBL" id="QKG78862.1"/>
    </source>
</evidence>
<dbReference type="SUPFAM" id="SSF50969">
    <property type="entry name" value="YVTN repeat-like/Quinoprotein amine dehydrogenase"/>
    <property type="match status" value="1"/>
</dbReference>
<dbReference type="PANTHER" id="PTHR31270:SF1">
    <property type="entry name" value="GLUTAMINYL-PEPTIDE CYCLOTRANSFERASE"/>
    <property type="match status" value="1"/>
</dbReference>
<dbReference type="KEGG" id="ttz:FHG85_00790"/>
<keyword evidence="2" id="KW-1185">Reference proteome</keyword>
<dbReference type="InterPro" id="IPR015943">
    <property type="entry name" value="WD40/YVTN_repeat-like_dom_sf"/>
</dbReference>
<gene>
    <name evidence="1" type="ORF">FHG85_00790</name>
</gene>
<organism evidence="1 2">
    <name type="scientific">Tenuifilum thalassicum</name>
    <dbReference type="NCBI Taxonomy" id="2590900"/>
    <lineage>
        <taxon>Bacteria</taxon>
        <taxon>Pseudomonadati</taxon>
        <taxon>Bacteroidota</taxon>
        <taxon>Bacteroidia</taxon>
        <taxon>Bacteroidales</taxon>
        <taxon>Tenuifilaceae</taxon>
        <taxon>Tenuifilum</taxon>
    </lineage>
</organism>
<dbReference type="Pfam" id="PF05096">
    <property type="entry name" value="Glu_cyclase_2"/>
    <property type="match status" value="1"/>
</dbReference>
<evidence type="ECO:0000313" key="2">
    <source>
        <dbReference type="Proteomes" id="UP000500961"/>
    </source>
</evidence>
<accession>A0A7D4C7A2</accession>
<dbReference type="InterPro" id="IPR011044">
    <property type="entry name" value="Quino_amine_DH_bsu"/>
</dbReference>
<dbReference type="Gene3D" id="2.130.10.10">
    <property type="entry name" value="YVTN repeat-like/Quinoprotein amine dehydrogenase"/>
    <property type="match status" value="1"/>
</dbReference>
<keyword evidence="1" id="KW-0808">Transferase</keyword>
<dbReference type="InterPro" id="IPR007788">
    <property type="entry name" value="QCT"/>
</dbReference>